<comment type="caution">
    <text evidence="2">The sequence shown here is derived from an EMBL/GenBank/DDBJ whole genome shotgun (WGS) entry which is preliminary data.</text>
</comment>
<dbReference type="EMBL" id="BRPB01000014">
    <property type="protein sequence ID" value="GLA47592.1"/>
    <property type="molecule type" value="Genomic_DNA"/>
</dbReference>
<dbReference type="AlphaFoldDB" id="A0A9W6E8V9"/>
<protein>
    <submittedName>
        <fullName evidence="2">Uncharacterized protein</fullName>
    </submittedName>
</protein>
<evidence type="ECO:0000313" key="3">
    <source>
        <dbReference type="Proteomes" id="UP001144191"/>
    </source>
</evidence>
<accession>A0A9W6E8V9</accession>
<name>A0A9W6E8V9_ASPNG</name>
<organism evidence="2 3">
    <name type="scientific">Aspergillus niger</name>
    <dbReference type="NCBI Taxonomy" id="5061"/>
    <lineage>
        <taxon>Eukaryota</taxon>
        <taxon>Fungi</taxon>
        <taxon>Dikarya</taxon>
        <taxon>Ascomycota</taxon>
        <taxon>Pezizomycotina</taxon>
        <taxon>Eurotiomycetes</taxon>
        <taxon>Eurotiomycetidae</taxon>
        <taxon>Eurotiales</taxon>
        <taxon>Aspergillaceae</taxon>
        <taxon>Aspergillus</taxon>
        <taxon>Aspergillus subgen. Circumdati</taxon>
    </lineage>
</organism>
<feature type="compositionally biased region" description="Pro residues" evidence="1">
    <location>
        <begin position="1"/>
        <end position="10"/>
    </location>
</feature>
<dbReference type="Proteomes" id="UP001144191">
    <property type="component" value="Unassembled WGS sequence"/>
</dbReference>
<sequence length="76" mass="8544">MCSDRAPPPDSSVIEPDNFSDNDSTYPGSLGDASYTTSITSSAMNYAYENGRRYHSYHEGEYVLPNDEQEQDRLDL</sequence>
<evidence type="ECO:0000256" key="1">
    <source>
        <dbReference type="SAM" id="MobiDB-lite"/>
    </source>
</evidence>
<evidence type="ECO:0000313" key="2">
    <source>
        <dbReference type="EMBL" id="GLA47592.1"/>
    </source>
</evidence>
<feature type="non-terminal residue" evidence="2">
    <location>
        <position position="76"/>
    </location>
</feature>
<gene>
    <name evidence="2" type="ORF">AnigIFM63604_002270</name>
</gene>
<reference evidence="2" key="1">
    <citation type="submission" date="2022-07" db="EMBL/GenBank/DDBJ databases">
        <title>Taxonomy of Aspergillus series Nigri: significant species reduction supported by multi-species coalescent approaches.</title>
        <authorList>
            <person name="Bian C."/>
            <person name="Kusuya Y."/>
            <person name="Sklenar F."/>
            <person name="D'hooge E."/>
            <person name="Yaguchi T."/>
            <person name="Takahashi H."/>
            <person name="Hubka V."/>
        </authorList>
    </citation>
    <scope>NUCLEOTIDE SEQUENCE</scope>
    <source>
        <strain evidence="2">IFM 63604</strain>
    </source>
</reference>
<feature type="region of interest" description="Disordered" evidence="1">
    <location>
        <begin position="1"/>
        <end position="27"/>
    </location>
</feature>
<proteinExistence type="predicted"/>